<evidence type="ECO:0000256" key="3">
    <source>
        <dbReference type="ARBA" id="ARBA00023004"/>
    </source>
</evidence>
<reference evidence="6 7" key="1">
    <citation type="submission" date="2017-08" db="EMBL/GenBank/DDBJ databases">
        <title>Fine stratification of microbial communities through a metagenomic profile of the photic zone.</title>
        <authorList>
            <person name="Haro-Moreno J.M."/>
            <person name="Lopez-Perez M."/>
            <person name="De La Torre J."/>
            <person name="Picazo A."/>
            <person name="Camacho A."/>
            <person name="Rodriguez-Valera F."/>
        </authorList>
    </citation>
    <scope>NUCLEOTIDE SEQUENCE [LARGE SCALE GENOMIC DNA]</scope>
    <source>
        <strain evidence="6">MED-G28</strain>
    </source>
</reference>
<dbReference type="Proteomes" id="UP000219329">
    <property type="component" value="Unassembled WGS sequence"/>
</dbReference>
<dbReference type="InterPro" id="IPR009056">
    <property type="entry name" value="Cyt_c-like_dom"/>
</dbReference>
<dbReference type="InterPro" id="IPR036909">
    <property type="entry name" value="Cyt_c-like_dom_sf"/>
</dbReference>
<proteinExistence type="predicted"/>
<dbReference type="AlphaFoldDB" id="A0A2A5WAE3"/>
<sequence>MKLLINLILISTNIRCRVALVGTSLMFFIVSGSNAQEVGDHQYTTEAIERGSRIYSRECALCHGPQGDIVDGVNLRSGVFKSVQSDEDLRQVVFSGAGQGQMPAFGLNDADLSAIVAYIRAGFDPEGVAVRIGDPGRGQSLFQGKGECVNCHRVNGIGPRTAPDLSEIGVIRTPASLQRNLLDPATAILPINRPVRIITRGEETVIGRRLNEDTYTVQVIDSEERLRSFRKADLVSYEISMRPSKGPTALSSDEVADVVGYLLTLRGQ</sequence>
<organism evidence="6 7">
    <name type="scientific">OM182 bacterium MED-G28</name>
    <dbReference type="NCBI Taxonomy" id="1986256"/>
    <lineage>
        <taxon>Bacteria</taxon>
        <taxon>Pseudomonadati</taxon>
        <taxon>Pseudomonadota</taxon>
        <taxon>Gammaproteobacteria</taxon>
        <taxon>OMG group</taxon>
        <taxon>OM182 clade</taxon>
    </lineage>
</organism>
<evidence type="ECO:0000256" key="1">
    <source>
        <dbReference type="ARBA" id="ARBA00022617"/>
    </source>
</evidence>
<evidence type="ECO:0000313" key="7">
    <source>
        <dbReference type="Proteomes" id="UP000219329"/>
    </source>
</evidence>
<evidence type="ECO:0000313" key="6">
    <source>
        <dbReference type="EMBL" id="PDH33331.1"/>
    </source>
</evidence>
<dbReference type="PANTHER" id="PTHR33546">
    <property type="entry name" value="LARGE, MULTIFUNCTIONAL SECRETED PROTEIN-RELATED"/>
    <property type="match status" value="1"/>
</dbReference>
<accession>A0A2A5WAE3</accession>
<feature type="domain" description="Cytochrome c" evidence="5">
    <location>
        <begin position="46"/>
        <end position="123"/>
    </location>
</feature>
<dbReference type="EMBL" id="NTJZ01000009">
    <property type="protein sequence ID" value="PDH33331.1"/>
    <property type="molecule type" value="Genomic_DNA"/>
</dbReference>
<dbReference type="Pfam" id="PF00034">
    <property type="entry name" value="Cytochrom_C"/>
    <property type="match status" value="1"/>
</dbReference>
<gene>
    <name evidence="6" type="ORF">CNF02_09075</name>
</gene>
<dbReference type="GO" id="GO:0009055">
    <property type="term" value="F:electron transfer activity"/>
    <property type="evidence" value="ECO:0007669"/>
    <property type="project" value="InterPro"/>
</dbReference>
<dbReference type="GO" id="GO:0020037">
    <property type="term" value="F:heme binding"/>
    <property type="evidence" value="ECO:0007669"/>
    <property type="project" value="InterPro"/>
</dbReference>
<keyword evidence="1 4" id="KW-0349">Heme</keyword>
<evidence type="ECO:0000256" key="4">
    <source>
        <dbReference type="PROSITE-ProRule" id="PRU00433"/>
    </source>
</evidence>
<comment type="caution">
    <text evidence="6">The sequence shown here is derived from an EMBL/GenBank/DDBJ whole genome shotgun (WGS) entry which is preliminary data.</text>
</comment>
<dbReference type="PANTHER" id="PTHR33546:SF1">
    <property type="entry name" value="LARGE, MULTIFUNCTIONAL SECRETED PROTEIN"/>
    <property type="match status" value="1"/>
</dbReference>
<dbReference type="GO" id="GO:0046872">
    <property type="term" value="F:metal ion binding"/>
    <property type="evidence" value="ECO:0007669"/>
    <property type="project" value="UniProtKB-KW"/>
</dbReference>
<dbReference type="PROSITE" id="PS51007">
    <property type="entry name" value="CYTC"/>
    <property type="match status" value="2"/>
</dbReference>
<dbReference type="Gene3D" id="1.10.760.10">
    <property type="entry name" value="Cytochrome c-like domain"/>
    <property type="match status" value="2"/>
</dbReference>
<protein>
    <recommendedName>
        <fullName evidence="5">Cytochrome c domain-containing protein</fullName>
    </recommendedName>
</protein>
<keyword evidence="3 4" id="KW-0408">Iron</keyword>
<feature type="domain" description="Cytochrome c" evidence="5">
    <location>
        <begin position="133"/>
        <end position="266"/>
    </location>
</feature>
<name>A0A2A5WAE3_9GAMM</name>
<evidence type="ECO:0000256" key="2">
    <source>
        <dbReference type="ARBA" id="ARBA00022723"/>
    </source>
</evidence>
<dbReference type="SUPFAM" id="SSF46626">
    <property type="entry name" value="Cytochrome c"/>
    <property type="match status" value="2"/>
</dbReference>
<dbReference type="Pfam" id="PF13442">
    <property type="entry name" value="Cytochrome_CBB3"/>
    <property type="match status" value="1"/>
</dbReference>
<evidence type="ECO:0000259" key="5">
    <source>
        <dbReference type="PROSITE" id="PS51007"/>
    </source>
</evidence>
<keyword evidence="2 4" id="KW-0479">Metal-binding</keyword>